<dbReference type="SMART" id="SM01040">
    <property type="entry name" value="Bro-N"/>
    <property type="match status" value="1"/>
</dbReference>
<evidence type="ECO:0000313" key="3">
    <source>
        <dbReference type="EMBL" id="GGP17190.1"/>
    </source>
</evidence>
<reference evidence="4" key="1">
    <citation type="journal article" date="2019" name="Int. J. Syst. Evol. Microbiol.">
        <title>The Global Catalogue of Microorganisms (GCM) 10K type strain sequencing project: providing services to taxonomists for standard genome sequencing and annotation.</title>
        <authorList>
            <consortium name="The Broad Institute Genomics Platform"/>
            <consortium name="The Broad Institute Genome Sequencing Center for Infectious Disease"/>
            <person name="Wu L."/>
            <person name="Ma J."/>
        </authorList>
    </citation>
    <scope>NUCLEOTIDE SEQUENCE [LARGE SCALE GENOMIC DNA]</scope>
    <source>
        <strain evidence="4">CGMCC 1.7693</strain>
    </source>
</reference>
<proteinExistence type="predicted"/>
<dbReference type="InterPro" id="IPR005039">
    <property type="entry name" value="Ant_C"/>
</dbReference>
<dbReference type="Pfam" id="PF02498">
    <property type="entry name" value="Bro-N"/>
    <property type="match status" value="1"/>
</dbReference>
<evidence type="ECO:0000313" key="4">
    <source>
        <dbReference type="Proteomes" id="UP000641206"/>
    </source>
</evidence>
<name>A0ABQ2P3M3_9BACI</name>
<sequence length="261" mass="29739">MNQLQVFENELFKVSAKIINGEPSFDVEQVARSLGFTTVARSGNETIRWSRVNSYLPDNLPEVAKGDFIPEPLVYKLAFKAKNEIAEKFQDWLAIEVIPSIRNHGGYLTPEKIEETLLNPDTIIKLATNLKDEQERRQKAELEKLHAERTIQLQKPKVVFAESCLASQDSVLVKDVAKLACNQGISIGQNRLYRKLREWGFIQKGNTQPTQRAIDSGYFEILQRNIQTPDGSKLTRTTKVTTKGQLRIINRLTSEKEREAI</sequence>
<feature type="domain" description="Bro-N" evidence="2">
    <location>
        <begin position="1"/>
        <end position="105"/>
    </location>
</feature>
<organism evidence="3 4">
    <name type="scientific">Oceanobacillus neutriphilus</name>
    <dbReference type="NCBI Taxonomy" id="531815"/>
    <lineage>
        <taxon>Bacteria</taxon>
        <taxon>Bacillati</taxon>
        <taxon>Bacillota</taxon>
        <taxon>Bacilli</taxon>
        <taxon>Bacillales</taxon>
        <taxon>Bacillaceae</taxon>
        <taxon>Oceanobacillus</taxon>
    </lineage>
</organism>
<dbReference type="EMBL" id="BMLW01000027">
    <property type="protein sequence ID" value="GGP17190.1"/>
    <property type="molecule type" value="Genomic_DNA"/>
</dbReference>
<keyword evidence="1" id="KW-0175">Coiled coil</keyword>
<feature type="coiled-coil region" evidence="1">
    <location>
        <begin position="123"/>
        <end position="150"/>
    </location>
</feature>
<protein>
    <recommendedName>
        <fullName evidence="2">Bro-N domain-containing protein</fullName>
    </recommendedName>
</protein>
<keyword evidence="4" id="KW-1185">Reference proteome</keyword>
<dbReference type="Proteomes" id="UP000641206">
    <property type="component" value="Unassembled WGS sequence"/>
</dbReference>
<comment type="caution">
    <text evidence="3">The sequence shown here is derived from an EMBL/GenBank/DDBJ whole genome shotgun (WGS) entry which is preliminary data.</text>
</comment>
<dbReference type="PROSITE" id="PS51750">
    <property type="entry name" value="BRO_N"/>
    <property type="match status" value="1"/>
</dbReference>
<accession>A0ABQ2P3M3</accession>
<gene>
    <name evidence="3" type="primary">pi108</name>
    <name evidence="3" type="ORF">GCM10011346_52130</name>
</gene>
<evidence type="ECO:0000256" key="1">
    <source>
        <dbReference type="SAM" id="Coils"/>
    </source>
</evidence>
<dbReference type="Pfam" id="PF03374">
    <property type="entry name" value="ANT"/>
    <property type="match status" value="1"/>
</dbReference>
<dbReference type="InterPro" id="IPR003497">
    <property type="entry name" value="BRO_N_domain"/>
</dbReference>
<evidence type="ECO:0000259" key="2">
    <source>
        <dbReference type="PROSITE" id="PS51750"/>
    </source>
</evidence>
<dbReference type="RefSeq" id="WP_188738685.1">
    <property type="nucleotide sequence ID" value="NZ_BMLW01000027.1"/>
</dbReference>